<dbReference type="PANTHER" id="PTHR43245">
    <property type="entry name" value="BIFUNCTIONAL POLYMYXIN RESISTANCE PROTEIN ARNA"/>
    <property type="match status" value="1"/>
</dbReference>
<keyword evidence="3" id="KW-1133">Transmembrane helix</keyword>
<dbReference type="EMBL" id="MU858222">
    <property type="protein sequence ID" value="KAK4208949.1"/>
    <property type="molecule type" value="Genomic_DNA"/>
</dbReference>
<dbReference type="InterPro" id="IPR036291">
    <property type="entry name" value="NAD(P)-bd_dom_sf"/>
</dbReference>
<dbReference type="GO" id="GO:0016616">
    <property type="term" value="F:oxidoreductase activity, acting on the CH-OH group of donors, NAD or NADP as acceptor"/>
    <property type="evidence" value="ECO:0007669"/>
    <property type="project" value="InterPro"/>
</dbReference>
<keyword evidence="2" id="KW-0560">Oxidoreductase</keyword>
<dbReference type="Pfam" id="PF01073">
    <property type="entry name" value="3Beta_HSD"/>
    <property type="match status" value="1"/>
</dbReference>
<protein>
    <recommendedName>
        <fullName evidence="4">3-beta hydroxysteroid dehydrogenase/isomerase domain-containing protein</fullName>
    </recommendedName>
</protein>
<comment type="caution">
    <text evidence="5">The sequence shown here is derived from an EMBL/GenBank/DDBJ whole genome shotgun (WGS) entry which is preliminary data.</text>
</comment>
<organism evidence="5 6">
    <name type="scientific">Rhypophila decipiens</name>
    <dbReference type="NCBI Taxonomy" id="261697"/>
    <lineage>
        <taxon>Eukaryota</taxon>
        <taxon>Fungi</taxon>
        <taxon>Dikarya</taxon>
        <taxon>Ascomycota</taxon>
        <taxon>Pezizomycotina</taxon>
        <taxon>Sordariomycetes</taxon>
        <taxon>Sordariomycetidae</taxon>
        <taxon>Sordariales</taxon>
        <taxon>Naviculisporaceae</taxon>
        <taxon>Rhypophila</taxon>
    </lineage>
</organism>
<evidence type="ECO:0000313" key="5">
    <source>
        <dbReference type="EMBL" id="KAK4208949.1"/>
    </source>
</evidence>
<dbReference type="SUPFAM" id="SSF51735">
    <property type="entry name" value="NAD(P)-binding Rossmann-fold domains"/>
    <property type="match status" value="1"/>
</dbReference>
<accession>A0AAN6XYC9</accession>
<comment type="similarity">
    <text evidence="1">Belongs to the 3-beta-HSD family.</text>
</comment>
<name>A0AAN6XYC9_9PEZI</name>
<dbReference type="Gene3D" id="3.40.50.720">
    <property type="entry name" value="NAD(P)-binding Rossmann-like Domain"/>
    <property type="match status" value="1"/>
</dbReference>
<feature type="transmembrane region" description="Helical" evidence="3">
    <location>
        <begin position="90"/>
        <end position="108"/>
    </location>
</feature>
<feature type="transmembrane region" description="Helical" evidence="3">
    <location>
        <begin position="15"/>
        <end position="33"/>
    </location>
</feature>
<dbReference type="AlphaFoldDB" id="A0AAN6XYC9"/>
<dbReference type="Proteomes" id="UP001301769">
    <property type="component" value="Unassembled WGS sequence"/>
</dbReference>
<evidence type="ECO:0000313" key="6">
    <source>
        <dbReference type="Proteomes" id="UP001301769"/>
    </source>
</evidence>
<dbReference type="PANTHER" id="PTHR43245:SF51">
    <property type="entry name" value="SHORT CHAIN DEHYDROGENASE_REDUCTASE FAMILY 42E, MEMBER 2"/>
    <property type="match status" value="1"/>
</dbReference>
<evidence type="ECO:0000256" key="2">
    <source>
        <dbReference type="ARBA" id="ARBA00023002"/>
    </source>
</evidence>
<keyword evidence="3" id="KW-0472">Membrane</keyword>
<dbReference type="InterPro" id="IPR050177">
    <property type="entry name" value="Lipid_A_modif_metabolic_enz"/>
</dbReference>
<sequence length="515" mass="56894">MAGPQVLSDFDETHYISDVLVYAIPVLLLIYLFRLNQVIKSTPEEVSRLSPSTSRWTKKLLQETYERLEKDCITTTSYACSIPPKLKRRYVVTGGSGLVGGYIVLQLLERGQPAEAIRIVDFRAPNRPDMVTGPASEVDFVQTDISSVESTTKAFSKPWSPSVAHLPLTVFHTAAVIVPSERSRLVYKLCEAVNIHGTQNVVDAARKAGADILISTTSGSIAIRPIKFWIAPWKLWDVSGSTWPRHFWQVLDEKDFFEPPRPHDGYYANYPASKAAAERIVCGANTPSFRTGCIRPANGVYGNPTDNTVGGPLNSGDYPTWTPHIIQSFCHGINAALAHLHFEAVLASRSTKSSLPSQAGRPYVVTDPNQPITYNDLYTAILTLATTHFQIIPLPPILILLLSHAIEFYILLPLKYPIFRRILPPLTGDVRFLQPAIMDICTHLVASNSNISRPVEVGGLGYTGVITTLDGMVQEILEWNREHREAEAEGRKVVYHTSIALPDQLRKAGAGNSTS</sequence>
<gene>
    <name evidence="5" type="ORF">QBC37DRAFT_295599</name>
</gene>
<dbReference type="GO" id="GO:0006694">
    <property type="term" value="P:steroid biosynthetic process"/>
    <property type="evidence" value="ECO:0007669"/>
    <property type="project" value="InterPro"/>
</dbReference>
<proteinExistence type="inferred from homology"/>
<dbReference type="InterPro" id="IPR002225">
    <property type="entry name" value="3Beta_OHSteriod_DH/Estase"/>
</dbReference>
<reference evidence="5" key="1">
    <citation type="journal article" date="2023" name="Mol. Phylogenet. Evol.">
        <title>Genome-scale phylogeny and comparative genomics of the fungal order Sordariales.</title>
        <authorList>
            <person name="Hensen N."/>
            <person name="Bonometti L."/>
            <person name="Westerberg I."/>
            <person name="Brannstrom I.O."/>
            <person name="Guillou S."/>
            <person name="Cros-Aarteil S."/>
            <person name="Calhoun S."/>
            <person name="Haridas S."/>
            <person name="Kuo A."/>
            <person name="Mondo S."/>
            <person name="Pangilinan J."/>
            <person name="Riley R."/>
            <person name="LaButti K."/>
            <person name="Andreopoulos B."/>
            <person name="Lipzen A."/>
            <person name="Chen C."/>
            <person name="Yan M."/>
            <person name="Daum C."/>
            <person name="Ng V."/>
            <person name="Clum A."/>
            <person name="Steindorff A."/>
            <person name="Ohm R.A."/>
            <person name="Martin F."/>
            <person name="Silar P."/>
            <person name="Natvig D.O."/>
            <person name="Lalanne C."/>
            <person name="Gautier V."/>
            <person name="Ament-Velasquez S.L."/>
            <person name="Kruys A."/>
            <person name="Hutchinson M.I."/>
            <person name="Powell A.J."/>
            <person name="Barry K."/>
            <person name="Miller A.N."/>
            <person name="Grigoriev I.V."/>
            <person name="Debuchy R."/>
            <person name="Gladieux P."/>
            <person name="Hiltunen Thoren M."/>
            <person name="Johannesson H."/>
        </authorList>
    </citation>
    <scope>NUCLEOTIDE SEQUENCE</scope>
    <source>
        <strain evidence="5">PSN293</strain>
    </source>
</reference>
<evidence type="ECO:0000256" key="1">
    <source>
        <dbReference type="ARBA" id="ARBA00009219"/>
    </source>
</evidence>
<feature type="domain" description="3-beta hydroxysteroid dehydrogenase/isomerase" evidence="4">
    <location>
        <begin position="91"/>
        <end position="221"/>
    </location>
</feature>
<keyword evidence="3" id="KW-0812">Transmembrane</keyword>
<evidence type="ECO:0000256" key="3">
    <source>
        <dbReference type="SAM" id="Phobius"/>
    </source>
</evidence>
<reference evidence="5" key="2">
    <citation type="submission" date="2023-05" db="EMBL/GenBank/DDBJ databases">
        <authorList>
            <consortium name="Lawrence Berkeley National Laboratory"/>
            <person name="Steindorff A."/>
            <person name="Hensen N."/>
            <person name="Bonometti L."/>
            <person name="Westerberg I."/>
            <person name="Brannstrom I.O."/>
            <person name="Guillou S."/>
            <person name="Cros-Aarteil S."/>
            <person name="Calhoun S."/>
            <person name="Haridas S."/>
            <person name="Kuo A."/>
            <person name="Mondo S."/>
            <person name="Pangilinan J."/>
            <person name="Riley R."/>
            <person name="Labutti K."/>
            <person name="Andreopoulos B."/>
            <person name="Lipzen A."/>
            <person name="Chen C."/>
            <person name="Yanf M."/>
            <person name="Daum C."/>
            <person name="Ng V."/>
            <person name="Clum A."/>
            <person name="Ohm R."/>
            <person name="Martin F."/>
            <person name="Silar P."/>
            <person name="Natvig D."/>
            <person name="Lalanne C."/>
            <person name="Gautier V."/>
            <person name="Ament-Velasquez S.L."/>
            <person name="Kruys A."/>
            <person name="Hutchinson M.I."/>
            <person name="Powell A.J."/>
            <person name="Barry K."/>
            <person name="Miller A.N."/>
            <person name="Grigoriev I.V."/>
            <person name="Debuchy R."/>
            <person name="Gladieux P."/>
            <person name="Thoren M.H."/>
            <person name="Johannesson H."/>
        </authorList>
    </citation>
    <scope>NUCLEOTIDE SEQUENCE</scope>
    <source>
        <strain evidence="5">PSN293</strain>
    </source>
</reference>
<keyword evidence="6" id="KW-1185">Reference proteome</keyword>
<evidence type="ECO:0000259" key="4">
    <source>
        <dbReference type="Pfam" id="PF01073"/>
    </source>
</evidence>